<accession>A0A4Z2ELX7</accession>
<sequence length="77" mass="8502">MIFFAYFLVPPQDLVPYQQGVVRVMGAAALGLDFYCEGTDRMHEFLPTGGEKRRETLKVTAAASSSSLSISLQIDCR</sequence>
<keyword evidence="2" id="KW-1185">Reference proteome</keyword>
<evidence type="ECO:0000313" key="1">
    <source>
        <dbReference type="EMBL" id="TNN29444.1"/>
    </source>
</evidence>
<proteinExistence type="predicted"/>
<reference evidence="1 2" key="1">
    <citation type="submission" date="2019-03" db="EMBL/GenBank/DDBJ databases">
        <title>First draft genome of Liparis tanakae, snailfish: a comprehensive survey of snailfish specific genes.</title>
        <authorList>
            <person name="Kim W."/>
            <person name="Song I."/>
            <person name="Jeong J.-H."/>
            <person name="Kim D."/>
            <person name="Kim S."/>
            <person name="Ryu S."/>
            <person name="Song J.Y."/>
            <person name="Lee S.K."/>
        </authorList>
    </citation>
    <scope>NUCLEOTIDE SEQUENCE [LARGE SCALE GENOMIC DNA]</scope>
    <source>
        <tissue evidence="1">Muscle</tissue>
    </source>
</reference>
<protein>
    <submittedName>
        <fullName evidence="1">Uncharacterized protein</fullName>
    </submittedName>
</protein>
<gene>
    <name evidence="1" type="ORF">EYF80_060410</name>
</gene>
<organism evidence="1 2">
    <name type="scientific">Liparis tanakae</name>
    <name type="common">Tanaka's snailfish</name>
    <dbReference type="NCBI Taxonomy" id="230148"/>
    <lineage>
        <taxon>Eukaryota</taxon>
        <taxon>Metazoa</taxon>
        <taxon>Chordata</taxon>
        <taxon>Craniata</taxon>
        <taxon>Vertebrata</taxon>
        <taxon>Euteleostomi</taxon>
        <taxon>Actinopterygii</taxon>
        <taxon>Neopterygii</taxon>
        <taxon>Teleostei</taxon>
        <taxon>Neoteleostei</taxon>
        <taxon>Acanthomorphata</taxon>
        <taxon>Eupercaria</taxon>
        <taxon>Perciformes</taxon>
        <taxon>Cottioidei</taxon>
        <taxon>Cottales</taxon>
        <taxon>Liparidae</taxon>
        <taxon>Liparis</taxon>
    </lineage>
</organism>
<comment type="caution">
    <text evidence="1">The sequence shown here is derived from an EMBL/GenBank/DDBJ whole genome shotgun (WGS) entry which is preliminary data.</text>
</comment>
<dbReference type="EMBL" id="SRLO01005650">
    <property type="protein sequence ID" value="TNN29444.1"/>
    <property type="molecule type" value="Genomic_DNA"/>
</dbReference>
<dbReference type="AlphaFoldDB" id="A0A4Z2ELX7"/>
<evidence type="ECO:0000313" key="2">
    <source>
        <dbReference type="Proteomes" id="UP000314294"/>
    </source>
</evidence>
<name>A0A4Z2ELX7_9TELE</name>
<dbReference type="Proteomes" id="UP000314294">
    <property type="component" value="Unassembled WGS sequence"/>
</dbReference>